<evidence type="ECO:0000313" key="5">
    <source>
        <dbReference type="Proteomes" id="UP000886824"/>
    </source>
</evidence>
<accession>A0A9D1Z6F3</accession>
<evidence type="ECO:0000256" key="1">
    <source>
        <dbReference type="ARBA" id="ARBA00010692"/>
    </source>
</evidence>
<name>A0A9D1Z6F3_9FIRM</name>
<comment type="similarity">
    <text evidence="1 2">Belongs to the BioY family.</text>
</comment>
<evidence type="ECO:0000256" key="3">
    <source>
        <dbReference type="SAM" id="Phobius"/>
    </source>
</evidence>
<evidence type="ECO:0000313" key="4">
    <source>
        <dbReference type="EMBL" id="HIY74110.1"/>
    </source>
</evidence>
<dbReference type="GO" id="GO:0005886">
    <property type="term" value="C:plasma membrane"/>
    <property type="evidence" value="ECO:0007669"/>
    <property type="project" value="UniProtKB-SubCell"/>
</dbReference>
<keyword evidence="3" id="KW-1133">Transmembrane helix</keyword>
<dbReference type="EMBL" id="DXCX01000094">
    <property type="protein sequence ID" value="HIY74110.1"/>
    <property type="molecule type" value="Genomic_DNA"/>
</dbReference>
<keyword evidence="3" id="KW-0812">Transmembrane</keyword>
<feature type="transmembrane region" description="Helical" evidence="3">
    <location>
        <begin position="57"/>
        <end position="78"/>
    </location>
</feature>
<evidence type="ECO:0000256" key="2">
    <source>
        <dbReference type="PIRNR" id="PIRNR016661"/>
    </source>
</evidence>
<feature type="transmembrane region" description="Helical" evidence="3">
    <location>
        <begin position="112"/>
        <end position="133"/>
    </location>
</feature>
<dbReference type="Gene3D" id="1.10.1760.20">
    <property type="match status" value="1"/>
</dbReference>
<proteinExistence type="inferred from homology"/>
<keyword evidence="2" id="KW-1003">Cell membrane</keyword>
<protein>
    <recommendedName>
        <fullName evidence="2">Biotin transporter</fullName>
    </recommendedName>
</protein>
<feature type="transmembrane region" description="Helical" evidence="3">
    <location>
        <begin position="145"/>
        <end position="169"/>
    </location>
</feature>
<comment type="subcellular location">
    <subcellularLocation>
        <location evidence="2">Cell membrane</location>
        <topology evidence="2">Multi-pass membrane protein</topology>
    </subcellularLocation>
</comment>
<comment type="caution">
    <text evidence="4">The sequence shown here is derived from an EMBL/GenBank/DDBJ whole genome shotgun (WGS) entry which is preliminary data.</text>
</comment>
<reference evidence="4" key="1">
    <citation type="journal article" date="2021" name="PeerJ">
        <title>Extensive microbial diversity within the chicken gut microbiome revealed by metagenomics and culture.</title>
        <authorList>
            <person name="Gilroy R."/>
            <person name="Ravi A."/>
            <person name="Getino M."/>
            <person name="Pursley I."/>
            <person name="Horton D.L."/>
            <person name="Alikhan N.F."/>
            <person name="Baker D."/>
            <person name="Gharbi K."/>
            <person name="Hall N."/>
            <person name="Watson M."/>
            <person name="Adriaenssens E.M."/>
            <person name="Foster-Nyarko E."/>
            <person name="Jarju S."/>
            <person name="Secka A."/>
            <person name="Antonio M."/>
            <person name="Oren A."/>
            <person name="Chaudhuri R.R."/>
            <person name="La Ragione R."/>
            <person name="Hildebrand F."/>
            <person name="Pallen M.J."/>
        </authorList>
    </citation>
    <scope>NUCLEOTIDE SEQUENCE</scope>
    <source>
        <strain evidence="4">CHK33-7979</strain>
    </source>
</reference>
<feature type="transmembrane region" description="Helical" evidence="3">
    <location>
        <begin position="84"/>
        <end position="100"/>
    </location>
</feature>
<dbReference type="PANTHER" id="PTHR34295:SF1">
    <property type="entry name" value="BIOTIN TRANSPORTER BIOY"/>
    <property type="match status" value="1"/>
</dbReference>
<reference evidence="4" key="2">
    <citation type="submission" date="2021-04" db="EMBL/GenBank/DDBJ databases">
        <authorList>
            <person name="Gilroy R."/>
        </authorList>
    </citation>
    <scope>NUCLEOTIDE SEQUENCE</scope>
    <source>
        <strain evidence="4">CHK33-7979</strain>
    </source>
</reference>
<dbReference type="Pfam" id="PF02632">
    <property type="entry name" value="BioY"/>
    <property type="match status" value="1"/>
</dbReference>
<dbReference type="Proteomes" id="UP000886824">
    <property type="component" value="Unassembled WGS sequence"/>
</dbReference>
<feature type="transmembrane region" description="Helical" evidence="3">
    <location>
        <begin position="30"/>
        <end position="48"/>
    </location>
</feature>
<organism evidence="4 5">
    <name type="scientific">Candidatus Intestinimonas merdavium</name>
    <dbReference type="NCBI Taxonomy" id="2838622"/>
    <lineage>
        <taxon>Bacteria</taxon>
        <taxon>Bacillati</taxon>
        <taxon>Bacillota</taxon>
        <taxon>Clostridia</taxon>
        <taxon>Eubacteriales</taxon>
        <taxon>Intestinimonas</taxon>
    </lineage>
</organism>
<dbReference type="PIRSF" id="PIRSF016661">
    <property type="entry name" value="BioY"/>
    <property type="match status" value="1"/>
</dbReference>
<dbReference type="GO" id="GO:0015225">
    <property type="term" value="F:biotin transmembrane transporter activity"/>
    <property type="evidence" value="ECO:0007669"/>
    <property type="project" value="UniProtKB-UniRule"/>
</dbReference>
<dbReference type="PANTHER" id="PTHR34295">
    <property type="entry name" value="BIOTIN TRANSPORTER BIOY"/>
    <property type="match status" value="1"/>
</dbReference>
<sequence>MREQTRMLALAALFAVVTAAANFIKIPVGVVPITLLFFATALAGVLLGPRWGAVSQVVYVVLGLVGLPIFTGGGGLGYVLQPSFGFLLGLIPAAWVIGMLTRGRPGPVRVALSALAGLAVLYLVGLPYMWFILNVYLEKGMALPALLWSGMLIFLPGDALKIAGVAALSRPLRRALDRR</sequence>
<dbReference type="InterPro" id="IPR003784">
    <property type="entry name" value="BioY"/>
</dbReference>
<keyword evidence="2 3" id="KW-0472">Membrane</keyword>
<gene>
    <name evidence="4" type="ORF">H9826_09090</name>
</gene>
<keyword evidence="2" id="KW-0813">Transport</keyword>
<dbReference type="AlphaFoldDB" id="A0A9D1Z6F3"/>